<reference evidence="2" key="1">
    <citation type="submission" date="2018-11" db="EMBL/GenBank/DDBJ databases">
        <authorList>
            <consortium name="Pathogen Informatics"/>
        </authorList>
    </citation>
    <scope>NUCLEOTIDE SEQUENCE</scope>
</reference>
<dbReference type="AlphaFoldDB" id="A0A3S5BIE0"/>
<keyword evidence="1" id="KW-0732">Signal</keyword>
<feature type="chain" id="PRO_5018581017" evidence="1">
    <location>
        <begin position="17"/>
        <end position="186"/>
    </location>
</feature>
<evidence type="ECO:0000313" key="2">
    <source>
        <dbReference type="EMBL" id="VEL25385.1"/>
    </source>
</evidence>
<sequence length="186" mass="19982">MQIYLIELMLLRLVDLECPMPTLHGKHGGSQGSYYHSGGGGASPGRPPVLACRPSRLLRRFFEALASGLLLSCYAHMTASTSIPSIPNQEDAVSVEAEKCESNPEASGQAGASIGTSCFRSGSTGPAAGPISSASDDSQNYHYGLLSRLLATAPLTPQQREDLTFVAHRDLRRLAFRQHCQVCFYP</sequence>
<protein>
    <submittedName>
        <fullName evidence="2">Uncharacterized protein</fullName>
    </submittedName>
</protein>
<keyword evidence="3" id="KW-1185">Reference proteome</keyword>
<name>A0A3S5BIE0_9PLAT</name>
<gene>
    <name evidence="2" type="ORF">PXEA_LOCUS18825</name>
</gene>
<evidence type="ECO:0000313" key="3">
    <source>
        <dbReference type="Proteomes" id="UP000784294"/>
    </source>
</evidence>
<proteinExistence type="predicted"/>
<evidence type="ECO:0000256" key="1">
    <source>
        <dbReference type="SAM" id="SignalP"/>
    </source>
</evidence>
<feature type="signal peptide" evidence="1">
    <location>
        <begin position="1"/>
        <end position="16"/>
    </location>
</feature>
<comment type="caution">
    <text evidence="2">The sequence shown here is derived from an EMBL/GenBank/DDBJ whole genome shotgun (WGS) entry which is preliminary data.</text>
</comment>
<accession>A0A3S5BIE0</accession>
<dbReference type="EMBL" id="CAAALY010073610">
    <property type="protein sequence ID" value="VEL25385.1"/>
    <property type="molecule type" value="Genomic_DNA"/>
</dbReference>
<organism evidence="2 3">
    <name type="scientific">Protopolystoma xenopodis</name>
    <dbReference type="NCBI Taxonomy" id="117903"/>
    <lineage>
        <taxon>Eukaryota</taxon>
        <taxon>Metazoa</taxon>
        <taxon>Spiralia</taxon>
        <taxon>Lophotrochozoa</taxon>
        <taxon>Platyhelminthes</taxon>
        <taxon>Monogenea</taxon>
        <taxon>Polyopisthocotylea</taxon>
        <taxon>Polystomatidea</taxon>
        <taxon>Polystomatidae</taxon>
        <taxon>Protopolystoma</taxon>
    </lineage>
</organism>
<dbReference type="Proteomes" id="UP000784294">
    <property type="component" value="Unassembled WGS sequence"/>
</dbReference>